<evidence type="ECO:0000256" key="1">
    <source>
        <dbReference type="SAM" id="SignalP"/>
    </source>
</evidence>
<dbReference type="EMBL" id="MHIL01000017">
    <property type="protein sequence ID" value="OGY51621.1"/>
    <property type="molecule type" value="Genomic_DNA"/>
</dbReference>
<dbReference type="AlphaFoldDB" id="A0A1G1YH80"/>
<reference evidence="2 3" key="1">
    <citation type="journal article" date="2016" name="Nat. Commun.">
        <title>Thousands of microbial genomes shed light on interconnected biogeochemical processes in an aquifer system.</title>
        <authorList>
            <person name="Anantharaman K."/>
            <person name="Brown C.T."/>
            <person name="Hug L.A."/>
            <person name="Sharon I."/>
            <person name="Castelle C.J."/>
            <person name="Probst A.J."/>
            <person name="Thomas B.C."/>
            <person name="Singh A."/>
            <person name="Wilkins M.J."/>
            <person name="Karaoz U."/>
            <person name="Brodie E.L."/>
            <person name="Williams K.H."/>
            <person name="Hubbard S.S."/>
            <person name="Banfield J.F."/>
        </authorList>
    </citation>
    <scope>NUCLEOTIDE SEQUENCE [LARGE SCALE GENOMIC DNA]</scope>
</reference>
<evidence type="ECO:0000313" key="2">
    <source>
        <dbReference type="EMBL" id="OGY51621.1"/>
    </source>
</evidence>
<organism evidence="2 3">
    <name type="scientific">Candidatus Buchananbacteria bacterium RIFCSPHIGHO2_02_FULL_56_16</name>
    <dbReference type="NCBI Taxonomy" id="1797542"/>
    <lineage>
        <taxon>Bacteria</taxon>
        <taxon>Candidatus Buchananiibacteriota</taxon>
    </lineage>
</organism>
<accession>A0A1G1YH80</accession>
<keyword evidence="1" id="KW-0732">Signal</keyword>
<proteinExistence type="predicted"/>
<protein>
    <submittedName>
        <fullName evidence="2">Uncharacterized protein</fullName>
    </submittedName>
</protein>
<comment type="caution">
    <text evidence="2">The sequence shown here is derived from an EMBL/GenBank/DDBJ whole genome shotgun (WGS) entry which is preliminary data.</text>
</comment>
<feature type="chain" id="PRO_5009581542" evidence="1">
    <location>
        <begin position="26"/>
        <end position="185"/>
    </location>
</feature>
<evidence type="ECO:0000313" key="3">
    <source>
        <dbReference type="Proteomes" id="UP000177310"/>
    </source>
</evidence>
<name>A0A1G1YH80_9BACT</name>
<dbReference type="Proteomes" id="UP000177310">
    <property type="component" value="Unassembled WGS sequence"/>
</dbReference>
<sequence>MKAKNWVSRFLLLGVILGVLTNAVADQGTEGTNTPAPKNVRGATAAEQEDGLFWEIEQLVPDMNLRRSMSRLLQVTEAYEVPREGDGNVDMMLDLCREGRCVFALCERHQLLWGIESFQNLVPVLEKLMKHALDKLKWVKERGTHDTDILLAYRITERRFLQATSYKPIERAGVLEMAATLQQAH</sequence>
<gene>
    <name evidence="2" type="ORF">A3J59_04880</name>
</gene>
<feature type="signal peptide" evidence="1">
    <location>
        <begin position="1"/>
        <end position="25"/>
    </location>
</feature>